<organism evidence="1 2">
    <name type="scientific">Exiguobacterium indicum</name>
    <dbReference type="NCBI Taxonomy" id="296995"/>
    <lineage>
        <taxon>Bacteria</taxon>
        <taxon>Bacillati</taxon>
        <taxon>Bacillota</taxon>
        <taxon>Bacilli</taxon>
        <taxon>Bacillales</taxon>
        <taxon>Bacillales Family XII. Incertae Sedis</taxon>
        <taxon>Exiguobacterium</taxon>
    </lineage>
</organism>
<proteinExistence type="predicted"/>
<keyword evidence="2" id="KW-1185">Reference proteome</keyword>
<dbReference type="EMBL" id="JBAWKY010000006">
    <property type="protein sequence ID" value="MEI4463736.1"/>
    <property type="molecule type" value="Genomic_DNA"/>
</dbReference>
<gene>
    <name evidence="1" type="ORF">SZL87_15020</name>
</gene>
<reference evidence="1 2" key="1">
    <citation type="submission" date="2023-12" db="EMBL/GenBank/DDBJ databases">
        <authorList>
            <person name="Easwaran N."/>
            <person name="Lazarus H.P.S."/>
        </authorList>
    </citation>
    <scope>NUCLEOTIDE SEQUENCE [LARGE SCALE GENOMIC DNA]</scope>
    <source>
        <strain evidence="1 2">VIT-2023</strain>
    </source>
</reference>
<evidence type="ECO:0000313" key="2">
    <source>
        <dbReference type="Proteomes" id="UP001387110"/>
    </source>
</evidence>
<sequence length="209" mass="24417">MEVKSPNENSEDFIKLILQLQQDRKRIINAAMYDKLAKRDAHPPLKEIIRAFGSWTRLLVRAGIITLEDLDPHAIWRLDHLRMPREKWTTKESFIICRHLHGNYISSSDYNRIRKEHPEMPSRATIVKQYGSWAEALRSHGLTPRGRFTDDECLAFLRSALAEHDGKMNSVEYDRWAVENVAPRLLALTRRFGSWPSALRRAYDHETQG</sequence>
<dbReference type="RefSeq" id="WP_336449601.1">
    <property type="nucleotide sequence ID" value="NZ_JBAWKY010000006.1"/>
</dbReference>
<accession>A0ABU8ENG1</accession>
<evidence type="ECO:0000313" key="1">
    <source>
        <dbReference type="EMBL" id="MEI4463736.1"/>
    </source>
</evidence>
<name>A0ABU8ENG1_9BACL</name>
<comment type="caution">
    <text evidence="1">The sequence shown here is derived from an EMBL/GenBank/DDBJ whole genome shotgun (WGS) entry which is preliminary data.</text>
</comment>
<protein>
    <submittedName>
        <fullName evidence="1">Uncharacterized protein</fullName>
    </submittedName>
</protein>
<dbReference type="Proteomes" id="UP001387110">
    <property type="component" value="Unassembled WGS sequence"/>
</dbReference>